<organism evidence="2 3">
    <name type="scientific">Clostridium intestinale DSM 6191</name>
    <dbReference type="NCBI Taxonomy" id="1121320"/>
    <lineage>
        <taxon>Bacteria</taxon>
        <taxon>Bacillati</taxon>
        <taxon>Bacillota</taxon>
        <taxon>Clostridia</taxon>
        <taxon>Eubacteriales</taxon>
        <taxon>Clostridiaceae</taxon>
        <taxon>Clostridium</taxon>
    </lineage>
</organism>
<gene>
    <name evidence="2" type="ORF">SAMN02745941_04657</name>
</gene>
<dbReference type="SUPFAM" id="SSF53098">
    <property type="entry name" value="Ribonuclease H-like"/>
    <property type="match status" value="1"/>
</dbReference>
<dbReference type="AlphaFoldDB" id="A0A1M6FLQ0"/>
<dbReference type="GO" id="GO:0015074">
    <property type="term" value="P:DNA integration"/>
    <property type="evidence" value="ECO:0007669"/>
    <property type="project" value="InterPro"/>
</dbReference>
<dbReference type="PANTHER" id="PTHR46889:SF4">
    <property type="entry name" value="TRANSPOSASE INSO FOR INSERTION SEQUENCE ELEMENT IS911B-RELATED"/>
    <property type="match status" value="1"/>
</dbReference>
<feature type="domain" description="Integrase catalytic" evidence="1">
    <location>
        <begin position="3"/>
        <end position="58"/>
    </location>
</feature>
<dbReference type="RefSeq" id="WP_139259403.1">
    <property type="nucleotide sequence ID" value="NZ_FQXU01000032.1"/>
</dbReference>
<feature type="non-terminal residue" evidence="2">
    <location>
        <position position="1"/>
    </location>
</feature>
<dbReference type="EMBL" id="FQXU01000032">
    <property type="protein sequence ID" value="SHI98583.1"/>
    <property type="molecule type" value="Genomic_DNA"/>
</dbReference>
<dbReference type="InterPro" id="IPR012337">
    <property type="entry name" value="RNaseH-like_sf"/>
</dbReference>
<dbReference type="Proteomes" id="UP000184241">
    <property type="component" value="Unassembled WGS sequence"/>
</dbReference>
<reference evidence="2 3" key="1">
    <citation type="submission" date="2016-11" db="EMBL/GenBank/DDBJ databases">
        <authorList>
            <person name="Jaros S."/>
            <person name="Januszkiewicz K."/>
            <person name="Wedrychowicz H."/>
        </authorList>
    </citation>
    <scope>NUCLEOTIDE SEQUENCE [LARGE SCALE GENOMIC DNA]</scope>
    <source>
        <strain evidence="2 3">DSM 6191</strain>
    </source>
</reference>
<protein>
    <submittedName>
        <fullName evidence="2">Integrase core domain-containing protein</fullName>
    </submittedName>
</protein>
<sequence>ACPYDNACIESFHSILKKEQVNNVQYYDYESEKLDLFIFIESWYNRKRIHGSIGYITPQMKEDLFRITI</sequence>
<dbReference type="InterPro" id="IPR001584">
    <property type="entry name" value="Integrase_cat-core"/>
</dbReference>
<dbReference type="Pfam" id="PF13683">
    <property type="entry name" value="rve_3"/>
    <property type="match status" value="1"/>
</dbReference>
<evidence type="ECO:0000259" key="1">
    <source>
        <dbReference type="Pfam" id="PF13683"/>
    </source>
</evidence>
<accession>A0A1M6FLQ0</accession>
<dbReference type="InterPro" id="IPR050900">
    <property type="entry name" value="Transposase_IS3/IS150/IS904"/>
</dbReference>
<dbReference type="PANTHER" id="PTHR46889">
    <property type="entry name" value="TRANSPOSASE INSF FOR INSERTION SEQUENCE IS3B-RELATED"/>
    <property type="match status" value="1"/>
</dbReference>
<evidence type="ECO:0000313" key="2">
    <source>
        <dbReference type="EMBL" id="SHI98583.1"/>
    </source>
</evidence>
<name>A0A1M6FLQ0_9CLOT</name>
<proteinExistence type="predicted"/>
<evidence type="ECO:0000313" key="3">
    <source>
        <dbReference type="Proteomes" id="UP000184241"/>
    </source>
</evidence>